<feature type="signal peptide" evidence="1">
    <location>
        <begin position="1"/>
        <end position="24"/>
    </location>
</feature>
<comment type="caution">
    <text evidence="3">The sequence shown here is derived from an EMBL/GenBank/DDBJ whole genome shotgun (WGS) entry which is preliminary data.</text>
</comment>
<dbReference type="NCBIfam" id="TIGR03606">
    <property type="entry name" value="non_repeat_PQQ"/>
    <property type="match status" value="1"/>
</dbReference>
<keyword evidence="4" id="KW-1185">Reference proteome</keyword>
<dbReference type="OrthoDB" id="9770043at2"/>
<dbReference type="RefSeq" id="WP_137982220.1">
    <property type="nucleotide sequence ID" value="NZ_BAAASO010000052.1"/>
</dbReference>
<dbReference type="Gene3D" id="2.120.10.30">
    <property type="entry name" value="TolB, C-terminal domain"/>
    <property type="match status" value="1"/>
</dbReference>
<dbReference type="InterPro" id="IPR011042">
    <property type="entry name" value="6-blade_b-propeller_TolB-like"/>
</dbReference>
<dbReference type="AlphaFoldDB" id="A0A4D4LM91"/>
<dbReference type="PANTHER" id="PTHR19328">
    <property type="entry name" value="HEDGEHOG-INTERACTING PROTEIN"/>
    <property type="match status" value="1"/>
</dbReference>
<dbReference type="EMBL" id="BJHW01000002">
    <property type="protein sequence ID" value="GDY60400.1"/>
    <property type="molecule type" value="Genomic_DNA"/>
</dbReference>
<feature type="domain" description="Glucose/Sorbosone dehydrogenase" evidence="2">
    <location>
        <begin position="48"/>
        <end position="295"/>
    </location>
</feature>
<evidence type="ECO:0000259" key="2">
    <source>
        <dbReference type="Pfam" id="PF07995"/>
    </source>
</evidence>
<evidence type="ECO:0000256" key="1">
    <source>
        <dbReference type="SAM" id="SignalP"/>
    </source>
</evidence>
<feature type="chain" id="PRO_5039589938" evidence="1">
    <location>
        <begin position="25"/>
        <end position="480"/>
    </location>
</feature>
<protein>
    <submittedName>
        <fullName evidence="3">Quinoprotein glucose dehydrogenase</fullName>
    </submittedName>
</protein>
<organism evidence="3 4">
    <name type="scientific">Streptomyces violaceusniger</name>
    <dbReference type="NCBI Taxonomy" id="68280"/>
    <lineage>
        <taxon>Bacteria</taxon>
        <taxon>Bacillati</taxon>
        <taxon>Actinomycetota</taxon>
        <taxon>Actinomycetes</taxon>
        <taxon>Kitasatosporales</taxon>
        <taxon>Streptomycetaceae</taxon>
        <taxon>Streptomyces</taxon>
        <taxon>Streptomyces violaceusniger group</taxon>
    </lineage>
</organism>
<dbReference type="PANTHER" id="PTHR19328:SF13">
    <property type="entry name" value="HIPL1 PROTEIN"/>
    <property type="match status" value="1"/>
</dbReference>
<proteinExistence type="predicted"/>
<keyword evidence="1" id="KW-0732">Signal</keyword>
<feature type="domain" description="Glucose/Sorbosone dehydrogenase" evidence="2">
    <location>
        <begin position="374"/>
        <end position="453"/>
    </location>
</feature>
<reference evidence="3 4" key="1">
    <citation type="journal article" date="2020" name="Int. J. Syst. Evol. Microbiol.">
        <title>Reclassification of Streptomyces castelarensis and Streptomyces sporoclivatus as later heterotypic synonyms of Streptomyces antimycoticus.</title>
        <authorList>
            <person name="Komaki H."/>
            <person name="Tamura T."/>
        </authorList>
    </citation>
    <scope>NUCLEOTIDE SEQUENCE [LARGE SCALE GENOMIC DNA]</scope>
    <source>
        <strain evidence="3 4">NBRC 13459</strain>
    </source>
</reference>
<name>A0A4D4LM91_STRVO</name>
<gene>
    <name evidence="3" type="primary">gdhB</name>
    <name evidence="3" type="ORF">SVIO_110230</name>
</gene>
<dbReference type="Pfam" id="PF07995">
    <property type="entry name" value="GSDH"/>
    <property type="match status" value="2"/>
</dbReference>
<dbReference type="InterPro" id="IPR019893">
    <property type="entry name" value="SndH-like"/>
</dbReference>
<dbReference type="InterPro" id="IPR011041">
    <property type="entry name" value="Quinoprot_gluc/sorb_DH_b-prop"/>
</dbReference>
<sequence length="480" mass="52031">MKRIPAALAAVSALALTCTAPAVADASTTSPSGEPGFTRSVLATGLGDPYEIVWGPDNHLWATEKSGLKVTRVDPTTGARTTALDLTGTAVHTAAGQDGVLGLAFQTPRQGTSGSTYVYLSYTYQTTTPAPVTGETRRLKIARYTLDRTTHTLVSPKDILTGLPSGTDHQSARLRLGSDGKLYYTVGDQGANQLEHYCNPNWAQRLLTRSEVEHKDWFAAYQGKILRINLDGSIPADNPVINGVRSHIITYGHRNSQGLDFAPNGTLYQAEQGPKTDDEINIVRPGHNYGWPYVAGYRDDQAYTYNNWSASTPTPCKDLTYSDLEVPDSVPQQKETDWKGSFVPPIDTLGTSVGNDYNFADPKCAEGGLYFVCWPTIAPSSLSYYPQRSGGIRGWGNSLIVTTLKDGSVYRLKLSADGRHVVSRERLWTSQNRYRDTAFSPDGKTVYVATDNAGLVRNPSSGAPATTLDNPGSILAFHAK</sequence>
<dbReference type="InterPro" id="IPR012938">
    <property type="entry name" value="Glc/Sorbosone_DH"/>
</dbReference>
<dbReference type="Proteomes" id="UP000301309">
    <property type="component" value="Unassembled WGS sequence"/>
</dbReference>
<evidence type="ECO:0000313" key="4">
    <source>
        <dbReference type="Proteomes" id="UP000301309"/>
    </source>
</evidence>
<accession>A0A4D4LM91</accession>
<evidence type="ECO:0000313" key="3">
    <source>
        <dbReference type="EMBL" id="GDY60400.1"/>
    </source>
</evidence>
<dbReference type="SUPFAM" id="SSF50952">
    <property type="entry name" value="Soluble quinoprotein glucose dehydrogenase"/>
    <property type="match status" value="1"/>
</dbReference>